<comment type="caution">
    <text evidence="3">The sequence shown here is derived from an EMBL/GenBank/DDBJ whole genome shotgun (WGS) entry which is preliminary data.</text>
</comment>
<sequence>MVYKPEREIKKEWYRRTWVQVLIHAAVWTLFFSLPSLLRSYDKGPQDAHFHNKGFKWLGIVTNGLWVVVFYLNAYVLTPAFINRKRYLSYAGLQVLTFIVLGCIHWLCFQWLIKDDFFHFSGFLSFSIFPFLLMVSAGTVYQMLRDRARIERLKELKEKENLTTELSFLRSQISPHFMFNVLNNMVALVRLKSDELEPTIFRLSGLMRYMLYEADEERVPLSREVEYLQNYIDLQRQRIGSKVRLNVDMQLPPGPCDIAPMLLIPFIENAFKHGTGYIEQAFIDILLDVQGDVLYFTVRNRYNPASKEIKDKTSGIGLVNVRRRLNLLYGDEHTLVITDADNLFTVSLQLNLSHAAVYSR</sequence>
<dbReference type="RefSeq" id="WP_116847486.1">
    <property type="nucleotide sequence ID" value="NZ_QTJU01000003.1"/>
</dbReference>
<feature type="transmembrane region" description="Helical" evidence="1">
    <location>
        <begin position="21"/>
        <end position="38"/>
    </location>
</feature>
<name>A0A3E1NJY3_9BACT</name>
<feature type="domain" description="Signal transduction histidine kinase internal region" evidence="2">
    <location>
        <begin position="165"/>
        <end position="242"/>
    </location>
</feature>
<dbReference type="GO" id="GO:0000155">
    <property type="term" value="F:phosphorelay sensor kinase activity"/>
    <property type="evidence" value="ECO:0007669"/>
    <property type="project" value="InterPro"/>
</dbReference>
<dbReference type="InterPro" id="IPR036890">
    <property type="entry name" value="HATPase_C_sf"/>
</dbReference>
<evidence type="ECO:0000259" key="2">
    <source>
        <dbReference type="Pfam" id="PF06580"/>
    </source>
</evidence>
<dbReference type="GO" id="GO:0016020">
    <property type="term" value="C:membrane"/>
    <property type="evidence" value="ECO:0007669"/>
    <property type="project" value="InterPro"/>
</dbReference>
<keyword evidence="3" id="KW-0418">Kinase</keyword>
<keyword evidence="1" id="KW-0472">Membrane</keyword>
<dbReference type="EMBL" id="QTJU01000003">
    <property type="protein sequence ID" value="RFM28240.1"/>
    <property type="molecule type" value="Genomic_DNA"/>
</dbReference>
<reference evidence="3 4" key="1">
    <citation type="submission" date="2018-08" db="EMBL/GenBank/DDBJ databases">
        <title>Chitinophagaceae sp. K23C18032701, a novel bacterium isolated from forest soil.</title>
        <authorList>
            <person name="Wang C."/>
        </authorList>
    </citation>
    <scope>NUCLEOTIDE SEQUENCE [LARGE SCALE GENOMIC DNA]</scope>
    <source>
        <strain evidence="3 4">K23C18032701</strain>
    </source>
</reference>
<protein>
    <submittedName>
        <fullName evidence="3">Histidine kinase</fullName>
    </submittedName>
</protein>
<evidence type="ECO:0000313" key="3">
    <source>
        <dbReference type="EMBL" id="RFM28240.1"/>
    </source>
</evidence>
<feature type="transmembrane region" description="Helical" evidence="1">
    <location>
        <begin position="58"/>
        <end position="78"/>
    </location>
</feature>
<dbReference type="InterPro" id="IPR010559">
    <property type="entry name" value="Sig_transdc_His_kin_internal"/>
</dbReference>
<evidence type="ECO:0000256" key="1">
    <source>
        <dbReference type="SAM" id="Phobius"/>
    </source>
</evidence>
<organism evidence="3 4">
    <name type="scientific">Deminuibacter soli</name>
    <dbReference type="NCBI Taxonomy" id="2291815"/>
    <lineage>
        <taxon>Bacteria</taxon>
        <taxon>Pseudomonadati</taxon>
        <taxon>Bacteroidota</taxon>
        <taxon>Chitinophagia</taxon>
        <taxon>Chitinophagales</taxon>
        <taxon>Chitinophagaceae</taxon>
        <taxon>Deminuibacter</taxon>
    </lineage>
</organism>
<dbReference type="PANTHER" id="PTHR34220:SF7">
    <property type="entry name" value="SENSOR HISTIDINE KINASE YPDA"/>
    <property type="match status" value="1"/>
</dbReference>
<feature type="transmembrane region" description="Helical" evidence="1">
    <location>
        <begin position="119"/>
        <end position="144"/>
    </location>
</feature>
<dbReference type="AlphaFoldDB" id="A0A3E1NJY3"/>
<keyword evidence="1" id="KW-1133">Transmembrane helix</keyword>
<accession>A0A3E1NJY3</accession>
<feature type="transmembrane region" description="Helical" evidence="1">
    <location>
        <begin position="90"/>
        <end position="113"/>
    </location>
</feature>
<dbReference type="Gene3D" id="3.30.565.10">
    <property type="entry name" value="Histidine kinase-like ATPase, C-terminal domain"/>
    <property type="match status" value="1"/>
</dbReference>
<dbReference type="OrthoDB" id="9792992at2"/>
<evidence type="ECO:0000313" key="4">
    <source>
        <dbReference type="Proteomes" id="UP000261284"/>
    </source>
</evidence>
<proteinExistence type="predicted"/>
<dbReference type="PANTHER" id="PTHR34220">
    <property type="entry name" value="SENSOR HISTIDINE KINASE YPDA"/>
    <property type="match status" value="1"/>
</dbReference>
<gene>
    <name evidence="3" type="ORF">DXN05_12040</name>
</gene>
<keyword evidence="4" id="KW-1185">Reference proteome</keyword>
<keyword evidence="1" id="KW-0812">Transmembrane</keyword>
<keyword evidence="3" id="KW-0808">Transferase</keyword>
<dbReference type="Pfam" id="PF06580">
    <property type="entry name" value="His_kinase"/>
    <property type="match status" value="1"/>
</dbReference>
<dbReference type="InterPro" id="IPR050640">
    <property type="entry name" value="Bact_2-comp_sensor_kinase"/>
</dbReference>
<dbReference type="SUPFAM" id="SSF55874">
    <property type="entry name" value="ATPase domain of HSP90 chaperone/DNA topoisomerase II/histidine kinase"/>
    <property type="match status" value="1"/>
</dbReference>
<dbReference type="Proteomes" id="UP000261284">
    <property type="component" value="Unassembled WGS sequence"/>
</dbReference>